<sequence>MLNILYSSRIKRAVRLIALIAALSVMLTALGCRSVTVEPNPSSAEESLPVSENPMTEPVPIASSHPELTSEPTLEPEPVTEPESESEPESEPEPDIRRVHIVCAGDNLIHSSIYNQARRRASANDEEGYDFSYVYEKVLHYLDGAQLAILNQETIVTDELEPSDYPRFTSPGDLGRHMMDIGFNVFSLSNNHILDRGEQGLLYTLDFWDSQEGITHYGAYRNQEDMDNIRILEVDGISFAFLGFMEHTNGLSLKDDSECRLTYLYETEEVKKYVTLASSLADVVIVSAHYGKETTNELTQNQLDMTELLFEWGADIIIGTQAHTVQTCGYYDKPDGSRGFVFYCLGNFVSAQSRYDTLVGIIGMLDVTKDMATGEISIENPEAIPIITQYGYNYSSIHIEPYAGYTEEMADSHGCEKLTIERIEKILSYVPEEFLSIR</sequence>
<dbReference type="Gene3D" id="3.60.21.10">
    <property type="match status" value="1"/>
</dbReference>
<feature type="region of interest" description="Disordered" evidence="2">
    <location>
        <begin position="37"/>
        <end position="95"/>
    </location>
</feature>
<reference evidence="4" key="1">
    <citation type="submission" date="2020-10" db="EMBL/GenBank/DDBJ databases">
        <authorList>
            <person name="Gilroy R."/>
        </authorList>
    </citation>
    <scope>NUCLEOTIDE SEQUENCE</scope>
    <source>
        <strain evidence="4">1370</strain>
    </source>
</reference>
<evidence type="ECO:0000259" key="3">
    <source>
        <dbReference type="SMART" id="SM00854"/>
    </source>
</evidence>
<evidence type="ECO:0000313" key="5">
    <source>
        <dbReference type="Proteomes" id="UP000823960"/>
    </source>
</evidence>
<comment type="similarity">
    <text evidence="1">Belongs to the CapA family.</text>
</comment>
<dbReference type="SMART" id="SM00854">
    <property type="entry name" value="PGA_cap"/>
    <property type="match status" value="1"/>
</dbReference>
<dbReference type="InterPro" id="IPR019079">
    <property type="entry name" value="Capsule_synth_CapA"/>
</dbReference>
<dbReference type="InterPro" id="IPR029052">
    <property type="entry name" value="Metallo-depent_PP-like"/>
</dbReference>
<evidence type="ECO:0000256" key="1">
    <source>
        <dbReference type="ARBA" id="ARBA00005662"/>
    </source>
</evidence>
<dbReference type="Proteomes" id="UP000823960">
    <property type="component" value="Unassembled WGS sequence"/>
</dbReference>
<organism evidence="4 5">
    <name type="scientific">Candidatus Faeciplasma avium</name>
    <dbReference type="NCBI Taxonomy" id="2840798"/>
    <lineage>
        <taxon>Bacteria</taxon>
        <taxon>Bacillati</taxon>
        <taxon>Bacillota</taxon>
        <taxon>Clostridia</taxon>
        <taxon>Eubacteriales</taxon>
        <taxon>Oscillospiraceae</taxon>
        <taxon>Oscillospiraceae incertae sedis</taxon>
        <taxon>Candidatus Faeciplasma</taxon>
    </lineage>
</organism>
<gene>
    <name evidence="4" type="ORF">IAD28_04680</name>
</gene>
<protein>
    <submittedName>
        <fullName evidence="4">CapA family protein</fullName>
    </submittedName>
</protein>
<feature type="compositionally biased region" description="Low complexity" evidence="2">
    <location>
        <begin position="66"/>
        <end position="77"/>
    </location>
</feature>
<dbReference type="Pfam" id="PF09587">
    <property type="entry name" value="PGA_cap"/>
    <property type="match status" value="1"/>
</dbReference>
<proteinExistence type="inferred from homology"/>
<dbReference type="PANTHER" id="PTHR33393">
    <property type="entry name" value="POLYGLUTAMINE SYNTHESIS ACCESSORY PROTEIN RV0574C-RELATED"/>
    <property type="match status" value="1"/>
</dbReference>
<comment type="caution">
    <text evidence="4">The sequence shown here is derived from an EMBL/GenBank/DDBJ whole genome shotgun (WGS) entry which is preliminary data.</text>
</comment>
<dbReference type="SUPFAM" id="SSF56300">
    <property type="entry name" value="Metallo-dependent phosphatases"/>
    <property type="match status" value="1"/>
</dbReference>
<feature type="domain" description="Capsule synthesis protein CapA" evidence="3">
    <location>
        <begin position="100"/>
        <end position="352"/>
    </location>
</feature>
<dbReference type="EMBL" id="DVOL01000063">
    <property type="protein sequence ID" value="HIV10968.1"/>
    <property type="molecule type" value="Genomic_DNA"/>
</dbReference>
<evidence type="ECO:0000256" key="2">
    <source>
        <dbReference type="SAM" id="MobiDB-lite"/>
    </source>
</evidence>
<dbReference type="PANTHER" id="PTHR33393:SF12">
    <property type="entry name" value="CAPSULE BIOSYNTHESIS PROTEIN CAPA"/>
    <property type="match status" value="1"/>
</dbReference>
<accession>A0A9D1NRI7</accession>
<feature type="compositionally biased region" description="Acidic residues" evidence="2">
    <location>
        <begin position="78"/>
        <end position="93"/>
    </location>
</feature>
<reference evidence="4" key="2">
    <citation type="journal article" date="2021" name="PeerJ">
        <title>Extensive microbial diversity within the chicken gut microbiome revealed by metagenomics and culture.</title>
        <authorList>
            <person name="Gilroy R."/>
            <person name="Ravi A."/>
            <person name="Getino M."/>
            <person name="Pursley I."/>
            <person name="Horton D.L."/>
            <person name="Alikhan N.F."/>
            <person name="Baker D."/>
            <person name="Gharbi K."/>
            <person name="Hall N."/>
            <person name="Watson M."/>
            <person name="Adriaenssens E.M."/>
            <person name="Foster-Nyarko E."/>
            <person name="Jarju S."/>
            <person name="Secka A."/>
            <person name="Antonio M."/>
            <person name="Oren A."/>
            <person name="Chaudhuri R.R."/>
            <person name="La Ragione R."/>
            <person name="Hildebrand F."/>
            <person name="Pallen M.J."/>
        </authorList>
    </citation>
    <scope>NUCLEOTIDE SEQUENCE</scope>
    <source>
        <strain evidence="4">1370</strain>
    </source>
</reference>
<dbReference type="InterPro" id="IPR052169">
    <property type="entry name" value="CW_Biosynth-Accessory"/>
</dbReference>
<evidence type="ECO:0000313" key="4">
    <source>
        <dbReference type="EMBL" id="HIV10968.1"/>
    </source>
</evidence>
<name>A0A9D1NRI7_9FIRM</name>
<dbReference type="AlphaFoldDB" id="A0A9D1NRI7"/>
<dbReference type="CDD" id="cd07381">
    <property type="entry name" value="MPP_CapA"/>
    <property type="match status" value="1"/>
</dbReference>